<dbReference type="Proteomes" id="UP001363622">
    <property type="component" value="Unassembled WGS sequence"/>
</dbReference>
<dbReference type="Gene3D" id="3.30.10.10">
    <property type="entry name" value="Trypsin Inhibitor V, subunit A"/>
    <property type="match status" value="1"/>
</dbReference>
<evidence type="ECO:0008006" key="3">
    <source>
        <dbReference type="Google" id="ProtNLM"/>
    </source>
</evidence>
<dbReference type="PANTHER" id="PTHR39600:SF1">
    <property type="entry name" value="PEPTIDASE INHIBITOR I78 FAMILY PROTEIN"/>
    <property type="match status" value="1"/>
</dbReference>
<organism evidence="1 2">
    <name type="scientific">Phyllosticta citriasiana</name>
    <dbReference type="NCBI Taxonomy" id="595635"/>
    <lineage>
        <taxon>Eukaryota</taxon>
        <taxon>Fungi</taxon>
        <taxon>Dikarya</taxon>
        <taxon>Ascomycota</taxon>
        <taxon>Pezizomycotina</taxon>
        <taxon>Dothideomycetes</taxon>
        <taxon>Dothideomycetes incertae sedis</taxon>
        <taxon>Botryosphaeriales</taxon>
        <taxon>Phyllostictaceae</taxon>
        <taxon>Phyllosticta</taxon>
    </lineage>
</organism>
<dbReference type="InterPro" id="IPR021719">
    <property type="entry name" value="Prot_inh_I78"/>
</dbReference>
<reference evidence="1 2" key="1">
    <citation type="submission" date="2024-04" db="EMBL/GenBank/DDBJ databases">
        <title>Phyllosticta paracitricarpa is synonymous to the EU quarantine fungus P. citricarpa based on phylogenomic analyses.</title>
        <authorList>
            <consortium name="Lawrence Berkeley National Laboratory"/>
            <person name="Van Ingen-Buijs V.A."/>
            <person name="Van Westerhoven A.C."/>
            <person name="Haridas S."/>
            <person name="Skiadas P."/>
            <person name="Martin F."/>
            <person name="Groenewald J.Z."/>
            <person name="Crous P.W."/>
            <person name="Seidl M.F."/>
        </authorList>
    </citation>
    <scope>NUCLEOTIDE SEQUENCE [LARGE SCALE GENOMIC DNA]</scope>
    <source>
        <strain evidence="1 2">CBS 123371</strain>
    </source>
</reference>
<sequence length="74" mass="8400">MPLVIPQATTGEWEEKLLGKKIGDAHDNVTFAKQDLPEEHRIIKQGEMVTQDHKPERLNIHVDDDGTVHKVQHG</sequence>
<gene>
    <name evidence="1" type="ORF">IWZ03DRAFT_386932</name>
</gene>
<dbReference type="EMBL" id="JBBPHU010000012">
    <property type="protein sequence ID" value="KAK7511570.1"/>
    <property type="molecule type" value="Genomic_DNA"/>
</dbReference>
<protein>
    <recommendedName>
        <fullName evidence="3">Proteinase inhibitor I78</fullName>
    </recommendedName>
</protein>
<name>A0ABR1KC92_9PEZI</name>
<proteinExistence type="predicted"/>
<dbReference type="Pfam" id="PF11720">
    <property type="entry name" value="Inhibitor_I78"/>
    <property type="match status" value="1"/>
</dbReference>
<accession>A0ABR1KC92</accession>
<keyword evidence="2" id="KW-1185">Reference proteome</keyword>
<evidence type="ECO:0000313" key="1">
    <source>
        <dbReference type="EMBL" id="KAK7511570.1"/>
    </source>
</evidence>
<dbReference type="PANTHER" id="PTHR39600">
    <property type="entry name" value="PEPTIDASE INHIBITOR I78 FAMILY PROTEIN"/>
    <property type="match status" value="1"/>
</dbReference>
<comment type="caution">
    <text evidence="1">The sequence shown here is derived from an EMBL/GenBank/DDBJ whole genome shotgun (WGS) entry which is preliminary data.</text>
</comment>
<evidence type="ECO:0000313" key="2">
    <source>
        <dbReference type="Proteomes" id="UP001363622"/>
    </source>
</evidence>